<evidence type="ECO:0000313" key="3">
    <source>
        <dbReference type="EMBL" id="WFD20580.1"/>
    </source>
</evidence>
<feature type="compositionally biased region" description="Basic residues" evidence="1">
    <location>
        <begin position="1"/>
        <end position="10"/>
    </location>
</feature>
<dbReference type="SMART" id="SM01408">
    <property type="entry name" value="ING"/>
    <property type="match status" value="1"/>
</dbReference>
<evidence type="ECO:0000313" key="4">
    <source>
        <dbReference type="Proteomes" id="UP001220961"/>
    </source>
</evidence>
<keyword evidence="4" id="KW-1185">Reference proteome</keyword>
<dbReference type="CDD" id="cd16859">
    <property type="entry name" value="ING_ING4_5"/>
    <property type="match status" value="1"/>
</dbReference>
<gene>
    <name evidence="3" type="ORF">MCAP1_002827</name>
</gene>
<accession>A0AAF0E811</accession>
<dbReference type="AlphaFoldDB" id="A0AAF0E811"/>
<protein>
    <recommendedName>
        <fullName evidence="2">Inhibitor of growth protein N-terminal histone-binding domain-containing protein</fullName>
    </recommendedName>
</protein>
<dbReference type="Pfam" id="PF12998">
    <property type="entry name" value="ING"/>
    <property type="match status" value="1"/>
</dbReference>
<evidence type="ECO:0000256" key="1">
    <source>
        <dbReference type="SAM" id="MobiDB-lite"/>
    </source>
</evidence>
<dbReference type="InterPro" id="IPR024610">
    <property type="entry name" value="ING_N_histone-binding"/>
</dbReference>
<dbReference type="InterPro" id="IPR028651">
    <property type="entry name" value="ING_fam"/>
</dbReference>
<dbReference type="Gene3D" id="6.10.140.1740">
    <property type="match status" value="1"/>
</dbReference>
<proteinExistence type="predicted"/>
<reference evidence="3" key="1">
    <citation type="submission" date="2023-03" db="EMBL/GenBank/DDBJ databases">
        <title>Mating type loci evolution in Malassezia.</title>
        <authorList>
            <person name="Coelho M.A."/>
        </authorList>
    </citation>
    <scope>NUCLEOTIDE SEQUENCE</scope>
    <source>
        <strain evidence="3">CBS 10434</strain>
    </source>
</reference>
<evidence type="ECO:0000259" key="2">
    <source>
        <dbReference type="SMART" id="SM01408"/>
    </source>
</evidence>
<sequence length="280" mass="32036">MARRKRMKQTRRAEDDDEKAPLPLPEAEVEDFRSKIQDRSERWAEEYSEVVDELPLELQRTFVLMKELDDRSEHMKGNIHETWQQYCTARSQDASDDAVAASSRTSQLREIRDHTQKAVSLSEEKLALALSAYEVVDRQIRRLDMDLLKTEKSLCAALRQEMTDALQPSSSNRVHVPVPKETDRFSPEGQLLTFWSGLISLDPLTCLAYLREFLQSDTPAPDAGKKKRKTSEKRSETPSNLGPTASQHTVIATMSPTERTRADSPRSIARALMPRVYYMP</sequence>
<dbReference type="EMBL" id="CP119913">
    <property type="protein sequence ID" value="WFD20580.1"/>
    <property type="molecule type" value="Genomic_DNA"/>
</dbReference>
<organism evidence="3 4">
    <name type="scientific">Malassezia caprae</name>
    <dbReference type="NCBI Taxonomy" id="1381934"/>
    <lineage>
        <taxon>Eukaryota</taxon>
        <taxon>Fungi</taxon>
        <taxon>Dikarya</taxon>
        <taxon>Basidiomycota</taxon>
        <taxon>Ustilaginomycotina</taxon>
        <taxon>Malasseziomycetes</taxon>
        <taxon>Malasseziales</taxon>
        <taxon>Malasseziaceae</taxon>
        <taxon>Malassezia</taxon>
    </lineage>
</organism>
<feature type="compositionally biased region" description="Polar residues" evidence="1">
    <location>
        <begin position="238"/>
        <end position="257"/>
    </location>
</feature>
<feature type="domain" description="Inhibitor of growth protein N-terminal histone-binding" evidence="2">
    <location>
        <begin position="43"/>
        <end position="150"/>
    </location>
</feature>
<name>A0AAF0E811_9BASI</name>
<feature type="region of interest" description="Disordered" evidence="1">
    <location>
        <begin position="1"/>
        <end position="25"/>
    </location>
</feature>
<dbReference type="PANTHER" id="PTHR10333">
    <property type="entry name" value="INHIBITOR OF GROWTH PROTEIN"/>
    <property type="match status" value="1"/>
</dbReference>
<dbReference type="Proteomes" id="UP001220961">
    <property type="component" value="Chromosome 6"/>
</dbReference>
<feature type="region of interest" description="Disordered" evidence="1">
    <location>
        <begin position="218"/>
        <end position="266"/>
    </location>
</feature>